<keyword evidence="1" id="KW-0732">Signal</keyword>
<evidence type="ECO:0000256" key="1">
    <source>
        <dbReference type="SAM" id="SignalP"/>
    </source>
</evidence>
<feature type="chain" id="PRO_5008036291" description="Fimbrillin family protein" evidence="1">
    <location>
        <begin position="26"/>
        <end position="340"/>
    </location>
</feature>
<evidence type="ECO:0000313" key="2">
    <source>
        <dbReference type="EMBL" id="CUQ40993.1"/>
    </source>
</evidence>
<feature type="signal peptide" evidence="1">
    <location>
        <begin position="1"/>
        <end position="25"/>
    </location>
</feature>
<dbReference type="Proteomes" id="UP000095541">
    <property type="component" value="Unassembled WGS sequence"/>
</dbReference>
<dbReference type="AlphaFoldDB" id="A0A174W1P3"/>
<dbReference type="PROSITE" id="PS51257">
    <property type="entry name" value="PROKAR_LIPOPROTEIN"/>
    <property type="match status" value="1"/>
</dbReference>
<gene>
    <name evidence="2" type="ORF">ERS852557_04240</name>
</gene>
<dbReference type="EMBL" id="CZBI01000007">
    <property type="protein sequence ID" value="CUQ40993.1"/>
    <property type="molecule type" value="Genomic_DNA"/>
</dbReference>
<protein>
    <recommendedName>
        <fullName evidence="4">Fimbrillin family protein</fullName>
    </recommendedName>
</protein>
<evidence type="ECO:0008006" key="4">
    <source>
        <dbReference type="Google" id="ProtNLM"/>
    </source>
</evidence>
<name>A0A174W1P3_BACT4</name>
<dbReference type="RefSeq" id="WP_155521425.1">
    <property type="nucleotide sequence ID" value="NZ_CZBI01000007.1"/>
</dbReference>
<sequence length="340" mass="38663">MNIEKRWVKMISMAALLLIVVSACDSDEDVESGDEGLYPGRIVDVNLQLDPLWIYEYTNRVREKVNICTGNDDNNTPGWQPGDEVIVNCTLMGESREDFIDYQFATYAVYTETKGGVYKWKLDSKRQLCVKRTVASHGVGGDIPAYDFELKMVTNDGRLVIPDGVSNCWINVYYTPGEKVSDKWGSYTWPLVRKDTYVVGNYGRWGASLTDYEVREDMNTLDWHPQRLVLSGFCLRVITEPGATVTLACPRFVPMGYHRYSSGQYEPLEDQTLPVTADMNGNAFFYGCYGYDYTLLAEEFSFTIRTNTGEKTVVPGDEMNIHILEEHRYALDASDMTEIN</sequence>
<accession>A0A174W1P3</accession>
<reference evidence="2 3" key="1">
    <citation type="submission" date="2015-09" db="EMBL/GenBank/DDBJ databases">
        <authorList>
            <consortium name="Pathogen Informatics"/>
        </authorList>
    </citation>
    <scope>NUCLEOTIDE SEQUENCE [LARGE SCALE GENOMIC DNA]</scope>
    <source>
        <strain evidence="2 3">2789STDY5834945</strain>
    </source>
</reference>
<proteinExistence type="predicted"/>
<organism evidence="2 3">
    <name type="scientific">Bacteroides thetaiotaomicron</name>
    <dbReference type="NCBI Taxonomy" id="818"/>
    <lineage>
        <taxon>Bacteria</taxon>
        <taxon>Pseudomonadati</taxon>
        <taxon>Bacteroidota</taxon>
        <taxon>Bacteroidia</taxon>
        <taxon>Bacteroidales</taxon>
        <taxon>Bacteroidaceae</taxon>
        <taxon>Bacteroides</taxon>
    </lineage>
</organism>
<evidence type="ECO:0000313" key="3">
    <source>
        <dbReference type="Proteomes" id="UP000095541"/>
    </source>
</evidence>